<dbReference type="PANTHER" id="PTHR11360:SF284">
    <property type="entry name" value="EG:103B4.3 PROTEIN-RELATED"/>
    <property type="match status" value="1"/>
</dbReference>
<dbReference type="InterPro" id="IPR050327">
    <property type="entry name" value="Proton-linked_MCT"/>
</dbReference>
<evidence type="ECO:0000313" key="6">
    <source>
        <dbReference type="Proteomes" id="UP000780801"/>
    </source>
</evidence>
<keyword evidence="6" id="KW-1185">Reference proteome</keyword>
<keyword evidence="3" id="KW-1133">Transmembrane helix</keyword>
<keyword evidence="3" id="KW-0472">Membrane</keyword>
<dbReference type="PROSITE" id="PS50850">
    <property type="entry name" value="MFS"/>
    <property type="match status" value="1"/>
</dbReference>
<dbReference type="GO" id="GO:0016020">
    <property type="term" value="C:membrane"/>
    <property type="evidence" value="ECO:0007669"/>
    <property type="project" value="UniProtKB-SubCell"/>
</dbReference>
<dbReference type="PANTHER" id="PTHR11360">
    <property type="entry name" value="MONOCARBOXYLATE TRANSPORTER"/>
    <property type="match status" value="1"/>
</dbReference>
<keyword evidence="3" id="KW-0812">Transmembrane</keyword>
<evidence type="ECO:0000259" key="4">
    <source>
        <dbReference type="PROSITE" id="PS50850"/>
    </source>
</evidence>
<feature type="compositionally biased region" description="Polar residues" evidence="2">
    <location>
        <begin position="1"/>
        <end position="19"/>
    </location>
</feature>
<feature type="transmembrane region" description="Helical" evidence="3">
    <location>
        <begin position="150"/>
        <end position="168"/>
    </location>
</feature>
<dbReference type="OrthoDB" id="6499973at2759"/>
<accession>A0A9P6F4T3</accession>
<feature type="transmembrane region" description="Helical" evidence="3">
    <location>
        <begin position="81"/>
        <end position="105"/>
    </location>
</feature>
<dbReference type="InterPro" id="IPR036259">
    <property type="entry name" value="MFS_trans_sf"/>
</dbReference>
<dbReference type="AlphaFoldDB" id="A0A9P6F4T3"/>
<comment type="subcellular location">
    <subcellularLocation>
        <location evidence="1">Membrane</location>
        <topology evidence="1">Multi-pass membrane protein</topology>
    </subcellularLocation>
</comment>
<evidence type="ECO:0000256" key="1">
    <source>
        <dbReference type="ARBA" id="ARBA00004141"/>
    </source>
</evidence>
<feature type="domain" description="Major facilitator superfamily (MFS) profile" evidence="4">
    <location>
        <begin position="84"/>
        <end position="171"/>
    </location>
</feature>
<feature type="compositionally biased region" description="Low complexity" evidence="2">
    <location>
        <begin position="39"/>
        <end position="51"/>
    </location>
</feature>
<organism evidence="5 6">
    <name type="scientific">Lunasporangiospora selenospora</name>
    <dbReference type="NCBI Taxonomy" id="979761"/>
    <lineage>
        <taxon>Eukaryota</taxon>
        <taxon>Fungi</taxon>
        <taxon>Fungi incertae sedis</taxon>
        <taxon>Mucoromycota</taxon>
        <taxon>Mortierellomycotina</taxon>
        <taxon>Mortierellomycetes</taxon>
        <taxon>Mortierellales</taxon>
        <taxon>Mortierellaceae</taxon>
        <taxon>Lunasporangiospora</taxon>
    </lineage>
</organism>
<dbReference type="SUPFAM" id="SSF103473">
    <property type="entry name" value="MFS general substrate transporter"/>
    <property type="match status" value="1"/>
</dbReference>
<evidence type="ECO:0000256" key="2">
    <source>
        <dbReference type="SAM" id="MobiDB-lite"/>
    </source>
</evidence>
<reference evidence="5" key="1">
    <citation type="journal article" date="2020" name="Fungal Divers.">
        <title>Resolving the Mortierellaceae phylogeny through synthesis of multi-gene phylogenetics and phylogenomics.</title>
        <authorList>
            <person name="Vandepol N."/>
            <person name="Liber J."/>
            <person name="Desiro A."/>
            <person name="Na H."/>
            <person name="Kennedy M."/>
            <person name="Barry K."/>
            <person name="Grigoriev I.V."/>
            <person name="Miller A.N."/>
            <person name="O'Donnell K."/>
            <person name="Stajich J.E."/>
            <person name="Bonito G."/>
        </authorList>
    </citation>
    <scope>NUCLEOTIDE SEQUENCE</scope>
    <source>
        <strain evidence="5">KOD1015</strain>
    </source>
</reference>
<comment type="caution">
    <text evidence="5">The sequence shown here is derived from an EMBL/GenBank/DDBJ whole genome shotgun (WGS) entry which is preliminary data.</text>
</comment>
<feature type="non-terminal residue" evidence="5">
    <location>
        <position position="171"/>
    </location>
</feature>
<dbReference type="Gene3D" id="1.20.1250.20">
    <property type="entry name" value="MFS general substrate transporter like domains"/>
    <property type="match status" value="1"/>
</dbReference>
<sequence length="171" mass="18260">MLPTPQKNSSPPQLNLQRPQRTDTSKTIVAKITDDDCNTHSPSSATSTPSTVENDCGDTIVLESPRSGFSNPFSEGGRQGWLAVLGSMLIHCFVFAPTEFVFGIFEHHYQLVFPDSTPSSIAFVGTTGSAITYIAGFLSGIVADRFGFRGTAFVGTVIMTASLVLASFSTK</sequence>
<gene>
    <name evidence="5" type="ORF">BGW38_009791</name>
</gene>
<feature type="transmembrane region" description="Helical" evidence="3">
    <location>
        <begin position="120"/>
        <end position="143"/>
    </location>
</feature>
<proteinExistence type="predicted"/>
<dbReference type="GO" id="GO:0022857">
    <property type="term" value="F:transmembrane transporter activity"/>
    <property type="evidence" value="ECO:0007669"/>
    <property type="project" value="InterPro"/>
</dbReference>
<protein>
    <recommendedName>
        <fullName evidence="4">Major facilitator superfamily (MFS) profile domain-containing protein</fullName>
    </recommendedName>
</protein>
<dbReference type="InterPro" id="IPR020846">
    <property type="entry name" value="MFS_dom"/>
</dbReference>
<feature type="region of interest" description="Disordered" evidence="2">
    <location>
        <begin position="1"/>
        <end position="54"/>
    </location>
</feature>
<dbReference type="EMBL" id="JAABOA010007425">
    <property type="protein sequence ID" value="KAF9542416.1"/>
    <property type="molecule type" value="Genomic_DNA"/>
</dbReference>
<evidence type="ECO:0000256" key="3">
    <source>
        <dbReference type="SAM" id="Phobius"/>
    </source>
</evidence>
<name>A0A9P6F4T3_9FUNG</name>
<evidence type="ECO:0000313" key="5">
    <source>
        <dbReference type="EMBL" id="KAF9542416.1"/>
    </source>
</evidence>
<dbReference type="Proteomes" id="UP000780801">
    <property type="component" value="Unassembled WGS sequence"/>
</dbReference>